<evidence type="ECO:0000313" key="2">
    <source>
        <dbReference type="EMBL" id="EDV21167.1"/>
    </source>
</evidence>
<keyword evidence="3" id="KW-1185">Reference proteome</keyword>
<feature type="region of interest" description="Disordered" evidence="1">
    <location>
        <begin position="74"/>
        <end position="95"/>
    </location>
</feature>
<reference evidence="2 3" key="1">
    <citation type="journal article" date="2008" name="Nature">
        <title>The Trichoplax genome and the nature of placozoans.</title>
        <authorList>
            <person name="Srivastava M."/>
            <person name="Begovic E."/>
            <person name="Chapman J."/>
            <person name="Putnam N.H."/>
            <person name="Hellsten U."/>
            <person name="Kawashima T."/>
            <person name="Kuo A."/>
            <person name="Mitros T."/>
            <person name="Salamov A."/>
            <person name="Carpenter M.L."/>
            <person name="Signorovitch A.Y."/>
            <person name="Moreno M.A."/>
            <person name="Kamm K."/>
            <person name="Grimwood J."/>
            <person name="Schmutz J."/>
            <person name="Shapiro H."/>
            <person name="Grigoriev I.V."/>
            <person name="Buss L.W."/>
            <person name="Schierwater B."/>
            <person name="Dellaporta S.L."/>
            <person name="Rokhsar D.S."/>
        </authorList>
    </citation>
    <scope>NUCLEOTIDE SEQUENCE [LARGE SCALE GENOMIC DNA]</scope>
    <source>
        <strain evidence="2 3">Grell-BS-1999</strain>
    </source>
</reference>
<dbReference type="EMBL" id="DS985255">
    <property type="protein sequence ID" value="EDV21167.1"/>
    <property type="molecule type" value="Genomic_DNA"/>
</dbReference>
<organism evidence="2 3">
    <name type="scientific">Trichoplax adhaerens</name>
    <name type="common">Trichoplax reptans</name>
    <dbReference type="NCBI Taxonomy" id="10228"/>
    <lineage>
        <taxon>Eukaryota</taxon>
        <taxon>Metazoa</taxon>
        <taxon>Placozoa</taxon>
        <taxon>Uniplacotomia</taxon>
        <taxon>Trichoplacea</taxon>
        <taxon>Trichoplacidae</taxon>
        <taxon>Trichoplax</taxon>
    </lineage>
</organism>
<dbReference type="KEGG" id="tad:TRIADDRAFT_60475"/>
<dbReference type="InParanoid" id="B3S8B2"/>
<dbReference type="AlphaFoldDB" id="B3S8B2"/>
<proteinExistence type="predicted"/>
<protein>
    <submittedName>
        <fullName evidence="2">Uncharacterized protein</fullName>
    </submittedName>
</protein>
<feature type="region of interest" description="Disordered" evidence="1">
    <location>
        <begin position="1"/>
        <end position="29"/>
    </location>
</feature>
<sequence>MVKESKGKKSLANGSETTDNSNSCKTEPNYMRLSEMRQCKSQELLAKLIPVDISYLNGTNNPYLNNVYDSLANSVDNPLPKDVDHSYANSKDNPFSKYTDHLYTNSINNPLPKDADHSYLNSINNPSNSMNNPLSK</sequence>
<feature type="compositionally biased region" description="Polar residues" evidence="1">
    <location>
        <begin position="12"/>
        <end position="26"/>
    </location>
</feature>
<evidence type="ECO:0000256" key="1">
    <source>
        <dbReference type="SAM" id="MobiDB-lite"/>
    </source>
</evidence>
<evidence type="ECO:0000313" key="3">
    <source>
        <dbReference type="Proteomes" id="UP000009022"/>
    </source>
</evidence>
<accession>B3S8B2</accession>
<dbReference type="HOGENOM" id="CLU_1878063_0_0_1"/>
<dbReference type="Proteomes" id="UP000009022">
    <property type="component" value="Unassembled WGS sequence"/>
</dbReference>
<gene>
    <name evidence="2" type="ORF">TRIADDRAFT_60475</name>
</gene>
<dbReference type="CTD" id="6757615"/>
<feature type="region of interest" description="Disordered" evidence="1">
    <location>
        <begin position="115"/>
        <end position="136"/>
    </location>
</feature>
<dbReference type="RefSeq" id="XP_002116497.1">
    <property type="nucleotide sequence ID" value="XM_002116461.1"/>
</dbReference>
<feature type="compositionally biased region" description="Low complexity" evidence="1">
    <location>
        <begin position="120"/>
        <end position="136"/>
    </location>
</feature>
<name>B3S8B2_TRIAD</name>
<dbReference type="GeneID" id="6757615"/>